<protein>
    <submittedName>
        <fullName evidence="6">S-DNA-T family DNA segregation ATPase FtsK/SpoIIIE</fullName>
    </submittedName>
</protein>
<dbReference type="PANTHER" id="PTHR22683:SF41">
    <property type="entry name" value="DNA TRANSLOCASE FTSK"/>
    <property type="match status" value="1"/>
</dbReference>
<keyword evidence="1 3" id="KW-0547">Nucleotide-binding</keyword>
<dbReference type="PROSITE" id="PS50901">
    <property type="entry name" value="FTSK"/>
    <property type="match status" value="1"/>
</dbReference>
<evidence type="ECO:0000256" key="2">
    <source>
        <dbReference type="ARBA" id="ARBA00022840"/>
    </source>
</evidence>
<feature type="binding site" evidence="3">
    <location>
        <begin position="353"/>
        <end position="360"/>
    </location>
    <ligand>
        <name>ATP</name>
        <dbReference type="ChEBI" id="CHEBI:30616"/>
    </ligand>
</feature>
<proteinExistence type="predicted"/>
<reference evidence="6 7" key="1">
    <citation type="submission" date="2021-03" db="EMBL/GenBank/DDBJ databases">
        <title>Sequencing the genomes of 1000 actinobacteria strains.</title>
        <authorList>
            <person name="Klenk H.-P."/>
        </authorList>
    </citation>
    <scope>NUCLEOTIDE SEQUENCE [LARGE SCALE GENOMIC DNA]</scope>
    <source>
        <strain evidence="6 7">DSM 12936</strain>
    </source>
</reference>
<dbReference type="Gene3D" id="3.40.50.300">
    <property type="entry name" value="P-loop containing nucleotide triphosphate hydrolases"/>
    <property type="match status" value="1"/>
</dbReference>
<organism evidence="6 7">
    <name type="scientific">Microlunatus capsulatus</name>
    <dbReference type="NCBI Taxonomy" id="99117"/>
    <lineage>
        <taxon>Bacteria</taxon>
        <taxon>Bacillati</taxon>
        <taxon>Actinomycetota</taxon>
        <taxon>Actinomycetes</taxon>
        <taxon>Propionibacteriales</taxon>
        <taxon>Propionibacteriaceae</taxon>
        <taxon>Microlunatus</taxon>
    </lineage>
</organism>
<dbReference type="InterPro" id="IPR027417">
    <property type="entry name" value="P-loop_NTPase"/>
</dbReference>
<dbReference type="PANTHER" id="PTHR22683">
    <property type="entry name" value="SPORULATION PROTEIN RELATED"/>
    <property type="match status" value="1"/>
</dbReference>
<dbReference type="InterPro" id="IPR002543">
    <property type="entry name" value="FtsK_dom"/>
</dbReference>
<dbReference type="InterPro" id="IPR050206">
    <property type="entry name" value="FtsK/SpoIIIE/SftA"/>
</dbReference>
<keyword evidence="2 3" id="KW-0067">ATP-binding</keyword>
<dbReference type="Proteomes" id="UP000758168">
    <property type="component" value="Unassembled WGS sequence"/>
</dbReference>
<feature type="domain" description="FtsK" evidence="5">
    <location>
        <begin position="337"/>
        <end position="527"/>
    </location>
</feature>
<accession>A0ABS4Z8Y2</accession>
<dbReference type="EMBL" id="JAGIOB010000001">
    <property type="protein sequence ID" value="MBP2417503.1"/>
    <property type="molecule type" value="Genomic_DNA"/>
</dbReference>
<keyword evidence="7" id="KW-1185">Reference proteome</keyword>
<feature type="compositionally biased region" description="Low complexity" evidence="4">
    <location>
        <begin position="696"/>
        <end position="720"/>
    </location>
</feature>
<evidence type="ECO:0000256" key="4">
    <source>
        <dbReference type="SAM" id="MobiDB-lite"/>
    </source>
</evidence>
<feature type="compositionally biased region" description="Low complexity" evidence="4">
    <location>
        <begin position="1"/>
        <end position="11"/>
    </location>
</feature>
<comment type="caution">
    <text evidence="6">The sequence shown here is derived from an EMBL/GenBank/DDBJ whole genome shotgun (WGS) entry which is preliminary data.</text>
</comment>
<evidence type="ECO:0000313" key="6">
    <source>
        <dbReference type="EMBL" id="MBP2417503.1"/>
    </source>
</evidence>
<gene>
    <name evidence="6" type="ORF">JOF54_002425</name>
</gene>
<evidence type="ECO:0000313" key="7">
    <source>
        <dbReference type="Proteomes" id="UP000758168"/>
    </source>
</evidence>
<name>A0ABS4Z8Y2_9ACTN</name>
<sequence length="720" mass="76099">MAEPAMGDPAAPAEPAPPLVQLVEPQGGPAVAAKPPLVDSRGGAGPPTEPLPVLPSWLHSRTAFRDAAAWNARRSAHVAAFHALRLPLYWLRLTARSPLGLARLTRGWFSWALDADGRTVRAQMTAPGADPAVFLRLSEQHRRTASGRAGLSAVVLVLAGLIVWSGTQAATPGGLLAGTVGLLSLLGLLGRSPDRPVTSRAVDSEAVPRLTADLILTALGSLGIGELNKAITRGGESAVRFPSPVVRDGPGFRADLDLPPGVTAGDVIERRDRLASGLRRPLSSVWPSTDHDTHAGRLILWVGDKPMSKAKPVPWPLSKAGRVDLFAPVTFGADPRGRPVTVTLVFALMVIGALPRMGKTFLLRLLTLAAALDPTAELHVYDLKGGADFLAIEPVAHRFRVGDDPDDLSYFKADLRAIHADMGRRYKQLRSLPREVCPEGKVTRALSDRRELGLWPVVLVIDECQLAFDDDPETVALVTDLGKRGPAAGIIVLLATQRVDAKSLPTGISSNAVLRFCLKVAGQVENDMVLGTSMYKAGVRTTTFARTDRGVGFLAGEGDEPVIVRVAYLDAPAAEPVVARARAARLTAGLLTGHAAGLDPEPDTDTSSVLDHLAAAWPLEEDKVWWDDLADRLSAAHPGLYGAWTGEQVSAAVRPHGLRSIQVKRVFDGRPVNRRGPSRATLAGALGDRDDVPPDTSEAPATAATGSGAATESTASPPGK</sequence>
<dbReference type="SUPFAM" id="SSF52540">
    <property type="entry name" value="P-loop containing nucleoside triphosphate hydrolases"/>
    <property type="match status" value="1"/>
</dbReference>
<evidence type="ECO:0000256" key="1">
    <source>
        <dbReference type="ARBA" id="ARBA00022741"/>
    </source>
</evidence>
<evidence type="ECO:0000259" key="5">
    <source>
        <dbReference type="PROSITE" id="PS50901"/>
    </source>
</evidence>
<feature type="region of interest" description="Disordered" evidence="4">
    <location>
        <begin position="669"/>
        <end position="720"/>
    </location>
</feature>
<evidence type="ECO:0000256" key="3">
    <source>
        <dbReference type="PROSITE-ProRule" id="PRU00289"/>
    </source>
</evidence>
<feature type="region of interest" description="Disordered" evidence="4">
    <location>
        <begin position="1"/>
        <end position="52"/>
    </location>
</feature>